<evidence type="ECO:0000313" key="5">
    <source>
        <dbReference type="EMBL" id="MBW8183083.1"/>
    </source>
</evidence>
<name>A0ABS7E050_9GAMM</name>
<sequence>MIMKVLFVFSILLSLIFIGIGVNQFVESKTVLEQQLVPVKIAVSTTPLSAPFIIAEKLSLFDKYNVRVNLYPTRGGHQCFKMLMNGDVDLATSSESVVMFNSFLRSDFSVLASFAESDNDLKVLSLESASISEPHLLKGKSVGMVKSSASEYFIYAYMIITGNNMVDFNHVYMEPKDLGPALLSGEVDAISVWEPFGYQLNKEYGEQIRQFNTKGTHNLSFNLITKKSLVDINLKQYVNVLAAISEAETFITSYPDKTKVMVSDYLNIPMSELEWGWDDYIFRLSLSNVLLSNLQTQARWAIASGAVTKQRMPDFRLLIDSQALDILEHADKAL</sequence>
<dbReference type="Proteomes" id="UP001195963">
    <property type="component" value="Unassembled WGS sequence"/>
</dbReference>
<dbReference type="EMBL" id="JAHZST010000003">
    <property type="protein sequence ID" value="MBW8183083.1"/>
    <property type="molecule type" value="Genomic_DNA"/>
</dbReference>
<keyword evidence="3" id="KW-0732">Signal</keyword>
<comment type="similarity">
    <text evidence="2">Belongs to the bacterial solute-binding protein SsuA/TauA family.</text>
</comment>
<comment type="caution">
    <text evidence="5">The sequence shown here is derived from an EMBL/GenBank/DDBJ whole genome shotgun (WGS) entry which is preliminary data.</text>
</comment>
<protein>
    <submittedName>
        <fullName evidence="5">ABC transporter substrate-binding protein</fullName>
    </submittedName>
</protein>
<accession>A0ABS7E050</accession>
<reference evidence="5 6" key="1">
    <citation type="submission" date="2021-07" db="EMBL/GenBank/DDBJ databases">
        <title>Shewanella sp. nov, isolated from SCS.</title>
        <authorList>
            <person name="Cao W.R."/>
        </authorList>
    </citation>
    <scope>NUCLEOTIDE SEQUENCE [LARGE SCALE GENOMIC DNA]</scope>
    <source>
        <strain evidence="5 6">NR704-98</strain>
    </source>
</reference>
<comment type="subcellular location">
    <subcellularLocation>
        <location evidence="1">Periplasm</location>
    </subcellularLocation>
</comment>
<dbReference type="Gene3D" id="3.40.190.10">
    <property type="entry name" value="Periplasmic binding protein-like II"/>
    <property type="match status" value="2"/>
</dbReference>
<evidence type="ECO:0000256" key="3">
    <source>
        <dbReference type="ARBA" id="ARBA00022729"/>
    </source>
</evidence>
<evidence type="ECO:0000313" key="6">
    <source>
        <dbReference type="Proteomes" id="UP001195963"/>
    </source>
</evidence>
<feature type="domain" description="SsuA/THI5-like" evidence="4">
    <location>
        <begin position="49"/>
        <end position="257"/>
    </location>
</feature>
<proteinExistence type="inferred from homology"/>
<dbReference type="PANTHER" id="PTHR30024">
    <property type="entry name" value="ALIPHATIC SULFONATES-BINDING PROTEIN-RELATED"/>
    <property type="match status" value="1"/>
</dbReference>
<dbReference type="InterPro" id="IPR015168">
    <property type="entry name" value="SsuA/THI5"/>
</dbReference>
<keyword evidence="6" id="KW-1185">Reference proteome</keyword>
<evidence type="ECO:0000256" key="1">
    <source>
        <dbReference type="ARBA" id="ARBA00004418"/>
    </source>
</evidence>
<organism evidence="5 6">
    <name type="scientific">Shewanella nanhaiensis</name>
    <dbReference type="NCBI Taxonomy" id="2864872"/>
    <lineage>
        <taxon>Bacteria</taxon>
        <taxon>Pseudomonadati</taxon>
        <taxon>Pseudomonadota</taxon>
        <taxon>Gammaproteobacteria</taxon>
        <taxon>Alteromonadales</taxon>
        <taxon>Shewanellaceae</taxon>
        <taxon>Shewanella</taxon>
    </lineage>
</organism>
<dbReference type="Pfam" id="PF09084">
    <property type="entry name" value="NMT1"/>
    <property type="match status" value="1"/>
</dbReference>
<dbReference type="PANTHER" id="PTHR30024:SF47">
    <property type="entry name" value="TAURINE-BINDING PERIPLASMIC PROTEIN"/>
    <property type="match status" value="1"/>
</dbReference>
<evidence type="ECO:0000256" key="2">
    <source>
        <dbReference type="ARBA" id="ARBA00010742"/>
    </source>
</evidence>
<dbReference type="SUPFAM" id="SSF53850">
    <property type="entry name" value="Periplasmic binding protein-like II"/>
    <property type="match status" value="1"/>
</dbReference>
<evidence type="ECO:0000259" key="4">
    <source>
        <dbReference type="Pfam" id="PF09084"/>
    </source>
</evidence>
<gene>
    <name evidence="5" type="ORF">K0625_05355</name>
</gene>